<dbReference type="Pfam" id="PF00583">
    <property type="entry name" value="Acetyltransf_1"/>
    <property type="match status" value="1"/>
</dbReference>
<dbReference type="PANTHER" id="PTHR43877">
    <property type="entry name" value="AMINOALKYLPHOSPHONATE N-ACETYLTRANSFERASE-RELATED-RELATED"/>
    <property type="match status" value="1"/>
</dbReference>
<accession>A0A839QUB9</accession>
<dbReference type="RefSeq" id="WP_183376233.1">
    <property type="nucleotide sequence ID" value="NZ_CBCSFZ010000023.1"/>
</dbReference>
<dbReference type="InterPro" id="IPR016181">
    <property type="entry name" value="Acyl_CoA_acyltransferase"/>
</dbReference>
<evidence type="ECO:0000256" key="4">
    <source>
        <dbReference type="NCBIfam" id="TIGR03448"/>
    </source>
</evidence>
<gene>
    <name evidence="6" type="ORF">FHX50_001523</name>
</gene>
<evidence type="ECO:0000313" key="6">
    <source>
        <dbReference type="EMBL" id="MBB3023238.1"/>
    </source>
</evidence>
<evidence type="ECO:0000256" key="3">
    <source>
        <dbReference type="ARBA" id="ARBA00023315"/>
    </source>
</evidence>
<evidence type="ECO:0000256" key="1">
    <source>
        <dbReference type="ARBA" id="ARBA00022679"/>
    </source>
</evidence>
<dbReference type="AlphaFoldDB" id="A0A839QUB9"/>
<evidence type="ECO:0000256" key="2">
    <source>
        <dbReference type="ARBA" id="ARBA00022737"/>
    </source>
</evidence>
<dbReference type="PROSITE" id="PS51186">
    <property type="entry name" value="GNAT"/>
    <property type="match status" value="2"/>
</dbReference>
<dbReference type="Pfam" id="PF13508">
    <property type="entry name" value="Acetyltransf_7"/>
    <property type="match status" value="1"/>
</dbReference>
<keyword evidence="3 6" id="KW-0012">Acyltransferase</keyword>
<reference evidence="6 7" key="1">
    <citation type="submission" date="2020-08" db="EMBL/GenBank/DDBJ databases">
        <title>Sequencing the genomes of 1000 actinobacteria strains.</title>
        <authorList>
            <person name="Klenk H.-P."/>
        </authorList>
    </citation>
    <scope>NUCLEOTIDE SEQUENCE [LARGE SCALE GENOMIC DNA]</scope>
    <source>
        <strain evidence="6 7">DSM 23040</strain>
    </source>
</reference>
<dbReference type="PANTHER" id="PTHR43877:SF1">
    <property type="entry name" value="ACETYLTRANSFERASE"/>
    <property type="match status" value="1"/>
</dbReference>
<keyword evidence="7" id="KW-1185">Reference proteome</keyword>
<dbReference type="SUPFAM" id="SSF55729">
    <property type="entry name" value="Acyl-CoA N-acyltransferases (Nat)"/>
    <property type="match status" value="1"/>
</dbReference>
<feature type="domain" description="N-acetyltransferase" evidence="5">
    <location>
        <begin position="150"/>
        <end position="292"/>
    </location>
</feature>
<evidence type="ECO:0000259" key="5">
    <source>
        <dbReference type="PROSITE" id="PS51186"/>
    </source>
</evidence>
<dbReference type="InterPro" id="IPR017813">
    <property type="entry name" value="Mycothiol_AcTrfase"/>
</dbReference>
<dbReference type="CDD" id="cd04301">
    <property type="entry name" value="NAT_SF"/>
    <property type="match status" value="1"/>
</dbReference>
<comment type="caution">
    <text evidence="6">The sequence shown here is derived from an EMBL/GenBank/DDBJ whole genome shotgun (WGS) entry which is preliminary data.</text>
</comment>
<protein>
    <recommendedName>
        <fullName evidence="4">Mycothiol synthase</fullName>
        <ecNumber evidence="4">2.3.1.189</ecNumber>
    </recommendedName>
</protein>
<dbReference type="NCBIfam" id="TIGR03448">
    <property type="entry name" value="mycothiol_MshD"/>
    <property type="match status" value="1"/>
</dbReference>
<sequence length="292" mass="30528">MTSDALVTELAPAEVDAVRDLLRTAEQADGDAALDEAAHLALTRPGAARHGLITGDGGAALGYVSLLADGTVQGMVHPDHRRTGLGSRLLTAATAQAAADGTTPAVWVHGGSGDSLTFLRSRGFTAVRELLQMRREAAPIEVVDPSAADIAFAPYAGECDLDDLVAVNARAFADHPEQGRLTREDLQARMAEPWFRAEDLLLARSANGDLLGFSWLKREDGGVEVYVVGVDPSAQGQKLGAALTTRGIAAADGAAVDLFADGDNAPAVTMYEKLGFAVTGRHLQLIPHSSRS</sequence>
<keyword evidence="1 6" id="KW-0808">Transferase</keyword>
<dbReference type="Proteomes" id="UP000568050">
    <property type="component" value="Unassembled WGS sequence"/>
</dbReference>
<dbReference type="InterPro" id="IPR000182">
    <property type="entry name" value="GNAT_dom"/>
</dbReference>
<keyword evidence="2" id="KW-0677">Repeat</keyword>
<name>A0A839QUB9_9MICO</name>
<dbReference type="GO" id="GO:0010125">
    <property type="term" value="P:mycothiol biosynthetic process"/>
    <property type="evidence" value="ECO:0007669"/>
    <property type="project" value="UniProtKB-UniRule"/>
</dbReference>
<feature type="domain" description="N-acetyltransferase" evidence="5">
    <location>
        <begin position="5"/>
        <end position="141"/>
    </location>
</feature>
<dbReference type="EC" id="2.3.1.189" evidence="4"/>
<organism evidence="6 7">
    <name type="scientific">Helcobacillus massiliensis</name>
    <dbReference type="NCBI Taxonomy" id="521392"/>
    <lineage>
        <taxon>Bacteria</taxon>
        <taxon>Bacillati</taxon>
        <taxon>Actinomycetota</taxon>
        <taxon>Actinomycetes</taxon>
        <taxon>Micrococcales</taxon>
        <taxon>Dermabacteraceae</taxon>
        <taxon>Helcobacillus</taxon>
    </lineage>
</organism>
<dbReference type="GO" id="GO:0035447">
    <property type="term" value="F:mycothiol synthase activity"/>
    <property type="evidence" value="ECO:0007669"/>
    <property type="project" value="UniProtKB-UniRule"/>
</dbReference>
<dbReference type="InterPro" id="IPR050832">
    <property type="entry name" value="Bact_Acetyltransf"/>
</dbReference>
<proteinExistence type="predicted"/>
<evidence type="ECO:0000313" key="7">
    <source>
        <dbReference type="Proteomes" id="UP000568050"/>
    </source>
</evidence>
<dbReference type="EMBL" id="JACHWP010000003">
    <property type="protein sequence ID" value="MBB3023238.1"/>
    <property type="molecule type" value="Genomic_DNA"/>
</dbReference>
<dbReference type="Gene3D" id="3.40.630.30">
    <property type="match status" value="1"/>
</dbReference>